<dbReference type="Proteomes" id="UP001153620">
    <property type="component" value="Chromosome 3"/>
</dbReference>
<proteinExistence type="predicted"/>
<dbReference type="OrthoDB" id="7791197at2759"/>
<dbReference type="AlphaFoldDB" id="A0A9N9WXF3"/>
<evidence type="ECO:0000313" key="1">
    <source>
        <dbReference type="EMBL" id="CAG9809836.1"/>
    </source>
</evidence>
<reference evidence="1" key="1">
    <citation type="submission" date="2022-01" db="EMBL/GenBank/DDBJ databases">
        <authorList>
            <person name="King R."/>
        </authorList>
    </citation>
    <scope>NUCLEOTIDE SEQUENCE</scope>
</reference>
<organism evidence="1 2">
    <name type="scientific">Chironomus riparius</name>
    <dbReference type="NCBI Taxonomy" id="315576"/>
    <lineage>
        <taxon>Eukaryota</taxon>
        <taxon>Metazoa</taxon>
        <taxon>Ecdysozoa</taxon>
        <taxon>Arthropoda</taxon>
        <taxon>Hexapoda</taxon>
        <taxon>Insecta</taxon>
        <taxon>Pterygota</taxon>
        <taxon>Neoptera</taxon>
        <taxon>Endopterygota</taxon>
        <taxon>Diptera</taxon>
        <taxon>Nematocera</taxon>
        <taxon>Chironomoidea</taxon>
        <taxon>Chironomidae</taxon>
        <taxon>Chironominae</taxon>
        <taxon>Chironomus</taxon>
    </lineage>
</organism>
<sequence length="245" mass="28475">MASTSKNSSALTCQDLFLPESLVRLVIKICKSYNISKYDQFSILDTLNFALFNDFKESLSKDAFKDEEKMYIMILNIIRLCEKFNNSSSSFAKKIDTIFKELGINKNVYNVSELESYKMMDYEVKNPVVLEAIYDFVENNLNSNDQKNQVFDFSNDLLVLVYLWKDSIFNRLLKTMSHEDSIKIIKNQKLQAVAVFFVVLKILNNSKYNEIFEKITNEMKEEITEKEVNQLCAVIFGLIQNNKSA</sequence>
<protein>
    <submittedName>
        <fullName evidence="1">Uncharacterized protein</fullName>
    </submittedName>
</protein>
<accession>A0A9N9WXF3</accession>
<keyword evidence="2" id="KW-1185">Reference proteome</keyword>
<dbReference type="EMBL" id="OU895879">
    <property type="protein sequence ID" value="CAG9809836.1"/>
    <property type="molecule type" value="Genomic_DNA"/>
</dbReference>
<evidence type="ECO:0000313" key="2">
    <source>
        <dbReference type="Proteomes" id="UP001153620"/>
    </source>
</evidence>
<name>A0A9N9WXF3_9DIPT</name>
<reference evidence="1" key="2">
    <citation type="submission" date="2022-10" db="EMBL/GenBank/DDBJ databases">
        <authorList>
            <consortium name="ENA_rothamsted_submissions"/>
            <consortium name="culmorum"/>
            <person name="King R."/>
        </authorList>
    </citation>
    <scope>NUCLEOTIDE SEQUENCE</scope>
</reference>
<gene>
    <name evidence="1" type="ORF">CHIRRI_LOCUS12656</name>
</gene>